<evidence type="ECO:0000259" key="1">
    <source>
        <dbReference type="Pfam" id="PF06114"/>
    </source>
</evidence>
<dbReference type="Proteomes" id="UP001214441">
    <property type="component" value="Unassembled WGS sequence"/>
</dbReference>
<accession>A0ABT6ZUW5</accession>
<evidence type="ECO:0000313" key="3">
    <source>
        <dbReference type="Proteomes" id="UP001214441"/>
    </source>
</evidence>
<protein>
    <submittedName>
        <fullName evidence="2">ImmA/IrrE family metallo-endopeptidase</fullName>
    </submittedName>
</protein>
<dbReference type="EMBL" id="JANCPR020000008">
    <property type="protein sequence ID" value="MDJ1132431.1"/>
    <property type="molecule type" value="Genomic_DNA"/>
</dbReference>
<proteinExistence type="predicted"/>
<dbReference type="InterPro" id="IPR010359">
    <property type="entry name" value="IrrE_HExxH"/>
</dbReference>
<feature type="domain" description="IrrE N-terminal-like" evidence="1">
    <location>
        <begin position="40"/>
        <end position="131"/>
    </location>
</feature>
<comment type="caution">
    <text evidence="2">The sequence shown here is derived from an EMBL/GenBank/DDBJ whole genome shotgun (WGS) entry which is preliminary data.</text>
</comment>
<evidence type="ECO:0000313" key="2">
    <source>
        <dbReference type="EMBL" id="MDJ1132431.1"/>
    </source>
</evidence>
<organism evidence="2 3">
    <name type="scientific">Streptomyces iconiensis</name>
    <dbReference type="NCBI Taxonomy" id="1384038"/>
    <lineage>
        <taxon>Bacteria</taxon>
        <taxon>Bacillati</taxon>
        <taxon>Actinomycetota</taxon>
        <taxon>Actinomycetes</taxon>
        <taxon>Kitasatosporales</taxon>
        <taxon>Streptomycetaceae</taxon>
        <taxon>Streptomyces</taxon>
    </lineage>
</organism>
<gene>
    <name evidence="2" type="ORF">NMN56_010815</name>
</gene>
<sequence length="149" mass="16627">MSAAEPFLIETGRHYSPHHALDLLGVTVIRTWLRDTWGVWSHSRRKIVIASGLSTVQERCVLAHEVEHVLAGHDGCATGVLAVRQERDADLEAARKLVAISDLCEVAQWADEIRLAAHDLRVTERVLRIRLRDLEGEGWPWPATSKIGG</sequence>
<keyword evidence="3" id="KW-1185">Reference proteome</keyword>
<name>A0ABT6ZUW5_9ACTN</name>
<dbReference type="Gene3D" id="1.10.10.2910">
    <property type="match status" value="1"/>
</dbReference>
<dbReference type="RefSeq" id="WP_274038966.1">
    <property type="nucleotide sequence ID" value="NZ_JANCPR020000008.1"/>
</dbReference>
<reference evidence="2 3" key="1">
    <citation type="submission" date="2023-05" db="EMBL/GenBank/DDBJ databases">
        <title>Streptantibioticus silvisoli sp. nov., acidotolerant actinomycetes 1 from pine litter.</title>
        <authorList>
            <person name="Swiecimska M."/>
            <person name="Golinska P."/>
            <person name="Sangal V."/>
            <person name="Wachnowicz B."/>
            <person name="Goodfellow M."/>
        </authorList>
    </citation>
    <scope>NUCLEOTIDE SEQUENCE [LARGE SCALE GENOMIC DNA]</scope>
    <source>
        <strain evidence="2 3">DSM 42109</strain>
    </source>
</reference>
<dbReference type="Pfam" id="PF06114">
    <property type="entry name" value="Peptidase_M78"/>
    <property type="match status" value="1"/>
</dbReference>